<feature type="domain" description="ABC3 transporter permease C-terminal" evidence="8">
    <location>
        <begin position="281"/>
        <end position="412"/>
    </location>
</feature>
<feature type="transmembrane region" description="Helical" evidence="7">
    <location>
        <begin position="385"/>
        <end position="404"/>
    </location>
</feature>
<keyword evidence="5 7" id="KW-1133">Transmembrane helix</keyword>
<comment type="subcellular location">
    <subcellularLocation>
        <location evidence="1">Cell membrane</location>
        <topology evidence="1">Multi-pass membrane protein</topology>
    </subcellularLocation>
</comment>
<accession>A0A938XRA2</accession>
<dbReference type="Pfam" id="PF12704">
    <property type="entry name" value="MacB_PCD"/>
    <property type="match status" value="1"/>
</dbReference>
<evidence type="ECO:0000259" key="9">
    <source>
        <dbReference type="Pfam" id="PF12704"/>
    </source>
</evidence>
<evidence type="ECO:0000256" key="4">
    <source>
        <dbReference type="ARBA" id="ARBA00022692"/>
    </source>
</evidence>
<dbReference type="PANTHER" id="PTHR30489">
    <property type="entry name" value="LIPOPROTEIN-RELEASING SYSTEM TRANSMEMBRANE PROTEIN LOLE"/>
    <property type="match status" value="1"/>
</dbReference>
<evidence type="ECO:0000313" key="11">
    <source>
        <dbReference type="Proteomes" id="UP000774000"/>
    </source>
</evidence>
<feature type="transmembrane region" description="Helical" evidence="7">
    <location>
        <begin position="281"/>
        <end position="302"/>
    </location>
</feature>
<evidence type="ECO:0000256" key="3">
    <source>
        <dbReference type="ARBA" id="ARBA00022475"/>
    </source>
</evidence>
<keyword evidence="4 7" id="KW-0812">Transmembrane</keyword>
<dbReference type="RefSeq" id="WP_204700644.1">
    <property type="nucleotide sequence ID" value="NZ_JAFBDQ010000003.1"/>
</dbReference>
<evidence type="ECO:0000256" key="5">
    <source>
        <dbReference type="ARBA" id="ARBA00022989"/>
    </source>
</evidence>
<dbReference type="InterPro" id="IPR025857">
    <property type="entry name" value="MacB_PCD"/>
</dbReference>
<evidence type="ECO:0000256" key="1">
    <source>
        <dbReference type="ARBA" id="ARBA00004651"/>
    </source>
</evidence>
<dbReference type="GO" id="GO:0044874">
    <property type="term" value="P:lipoprotein localization to outer membrane"/>
    <property type="evidence" value="ECO:0007669"/>
    <property type="project" value="TreeGrafter"/>
</dbReference>
<evidence type="ECO:0000256" key="2">
    <source>
        <dbReference type="ARBA" id="ARBA00005236"/>
    </source>
</evidence>
<keyword evidence="11" id="KW-1185">Reference proteome</keyword>
<proteinExistence type="inferred from homology"/>
<reference evidence="10" key="1">
    <citation type="submission" date="2021-01" db="EMBL/GenBank/DDBJ databases">
        <title>Genomic Encyclopedia of Type Strains, Phase IV (KMG-IV): sequencing the most valuable type-strain genomes for metagenomic binning, comparative biology and taxonomic classification.</title>
        <authorList>
            <person name="Goeker M."/>
        </authorList>
    </citation>
    <scope>NUCLEOTIDE SEQUENCE</scope>
    <source>
        <strain evidence="10">DSM 23230</strain>
    </source>
</reference>
<dbReference type="EMBL" id="JAFBDQ010000003">
    <property type="protein sequence ID" value="MBM7555933.1"/>
    <property type="molecule type" value="Genomic_DNA"/>
</dbReference>
<dbReference type="InterPro" id="IPR003838">
    <property type="entry name" value="ABC3_permease_C"/>
</dbReference>
<dbReference type="PANTHER" id="PTHR30489:SF0">
    <property type="entry name" value="LIPOPROTEIN-RELEASING SYSTEM TRANSMEMBRANE PROTEIN LOLE"/>
    <property type="match status" value="1"/>
</dbReference>
<keyword evidence="3" id="KW-1003">Cell membrane</keyword>
<comment type="similarity">
    <text evidence="2">Belongs to the ABC-4 integral membrane protein family. LolC/E subfamily.</text>
</comment>
<dbReference type="Proteomes" id="UP000774000">
    <property type="component" value="Unassembled WGS sequence"/>
</dbReference>
<evidence type="ECO:0000313" key="10">
    <source>
        <dbReference type="EMBL" id="MBM7555933.1"/>
    </source>
</evidence>
<evidence type="ECO:0000259" key="8">
    <source>
        <dbReference type="Pfam" id="PF02687"/>
    </source>
</evidence>
<feature type="transmembrane region" description="Helical" evidence="7">
    <location>
        <begin position="322"/>
        <end position="341"/>
    </location>
</feature>
<dbReference type="GO" id="GO:0098797">
    <property type="term" value="C:plasma membrane protein complex"/>
    <property type="evidence" value="ECO:0007669"/>
    <property type="project" value="TreeGrafter"/>
</dbReference>
<dbReference type="Pfam" id="PF02687">
    <property type="entry name" value="FtsX"/>
    <property type="match status" value="1"/>
</dbReference>
<evidence type="ECO:0000256" key="7">
    <source>
        <dbReference type="SAM" id="Phobius"/>
    </source>
</evidence>
<dbReference type="AlphaFoldDB" id="A0A938XRA2"/>
<gene>
    <name evidence="10" type="ORF">JOC47_000767</name>
</gene>
<comment type="caution">
    <text evidence="10">The sequence shown here is derived from an EMBL/GenBank/DDBJ whole genome shotgun (WGS) entry which is preliminary data.</text>
</comment>
<organism evidence="10 11">
    <name type="scientific">Halanaerobacter jeridensis</name>
    <dbReference type="NCBI Taxonomy" id="706427"/>
    <lineage>
        <taxon>Bacteria</taxon>
        <taxon>Bacillati</taxon>
        <taxon>Bacillota</taxon>
        <taxon>Clostridia</taxon>
        <taxon>Halanaerobiales</taxon>
        <taxon>Halobacteroidaceae</taxon>
        <taxon>Halanaerobacter</taxon>
    </lineage>
</organism>
<sequence>MKFLSKLAAKNLFRNKLRTLISIVVIAFAVMMVVVLRGFVLGMIDSMFELHIQYNSGHVKVIREKYEQKQRLLSLNYPVKGFENEGIEKMQQQIKELSEIKETIPRIKFGAAVSTKNKLITMMGWGVNPTKEVNFTDIEDYLVAGRMIKEGNKEIAVGTDLLTKLDAQVGDKLTIVYTTSWGSFKGSTVKIVGELDSGFKLLDEKSFYLPLSQAQKMLVLPDQATELLVETNNYRKVAKVMPDLKRLFQSQGVADDYLLKRWDQGNSIIQYLQIGRKIYNLIYIFVILLACLVVINTLLMIVKERRSEIGMLSALGLKSREILILFILEGLVLGVVGSFLGVIGGGIATKILSIVGIDYSAALADMEAELLMRPIFYPQFKMSNLIFSFILGVIVTTITAVIPAKKAADLNPTEALRN</sequence>
<feature type="transmembrane region" description="Helical" evidence="7">
    <location>
        <begin position="20"/>
        <end position="44"/>
    </location>
</feature>
<feature type="domain" description="MacB-like periplasmic core" evidence="9">
    <location>
        <begin position="19"/>
        <end position="246"/>
    </location>
</feature>
<dbReference type="InterPro" id="IPR051447">
    <property type="entry name" value="Lipoprotein-release_system"/>
</dbReference>
<evidence type="ECO:0000256" key="6">
    <source>
        <dbReference type="ARBA" id="ARBA00023136"/>
    </source>
</evidence>
<name>A0A938XRA2_9FIRM</name>
<protein>
    <submittedName>
        <fullName evidence="10">ABC transport system permease protein</fullName>
    </submittedName>
</protein>
<keyword evidence="6 7" id="KW-0472">Membrane</keyword>